<dbReference type="EC" id="3.-.-.-" evidence="4"/>
<keyword evidence="5" id="KW-1185">Reference proteome</keyword>
<dbReference type="RefSeq" id="WP_346241092.1">
    <property type="nucleotide sequence ID" value="NZ_JAZHYP010000003.1"/>
</dbReference>
<evidence type="ECO:0000256" key="2">
    <source>
        <dbReference type="ARBA" id="ARBA00022801"/>
    </source>
</evidence>
<dbReference type="CDD" id="cd10917">
    <property type="entry name" value="CE4_NodB_like_6s_7s"/>
    <property type="match status" value="1"/>
</dbReference>
<sequence>MTLTPVKTPLVAKKMFPNYVWDIPTNDKVLYLTFDDGPTPEITNWTLNTLKKFNAKATFFCIGNNIEKHPDIFQNILDDGHAIGNHTNNHIKGWKTKSKDYLANIELCKTVFENQIPKIKFQKSNSNPDNYRGNDSTNGSQQVSIVNLFRPPYGQITPKQGKKLLDLGYKIIMWDVLSFDWDKEVSEETCLKNVTLNAINGSIVVFHDSIKALKNMQYTLPKVLEFYTKKGFVFKSIDLK</sequence>
<keyword evidence="2 4" id="KW-0378">Hydrolase</keyword>
<organism evidence="4 5">
    <name type="scientific">Mariniflexile soesokkakense</name>
    <dbReference type="NCBI Taxonomy" id="1343160"/>
    <lineage>
        <taxon>Bacteria</taxon>
        <taxon>Pseudomonadati</taxon>
        <taxon>Bacteroidota</taxon>
        <taxon>Flavobacteriia</taxon>
        <taxon>Flavobacteriales</taxon>
        <taxon>Flavobacteriaceae</taxon>
        <taxon>Mariniflexile</taxon>
    </lineage>
</organism>
<reference evidence="4 5" key="1">
    <citation type="submission" date="2024-01" db="EMBL/GenBank/DDBJ databases">
        <title>Mariniflexile litorale sp. nov., isolated from the shallow sediments of the Sea of Japan.</title>
        <authorList>
            <person name="Romanenko L."/>
            <person name="Bystritskaya E."/>
            <person name="Isaeva M."/>
        </authorList>
    </citation>
    <scope>NUCLEOTIDE SEQUENCE [LARGE SCALE GENOMIC DNA]</scope>
    <source>
        <strain evidence="4 5">KCTC 32427</strain>
    </source>
</reference>
<name>A0ABV0A8R6_9FLAO</name>
<proteinExistence type="predicted"/>
<evidence type="ECO:0000256" key="1">
    <source>
        <dbReference type="ARBA" id="ARBA00022723"/>
    </source>
</evidence>
<feature type="domain" description="NodB homology" evidence="3">
    <location>
        <begin position="28"/>
        <end position="235"/>
    </location>
</feature>
<evidence type="ECO:0000313" key="5">
    <source>
        <dbReference type="Proteomes" id="UP001416393"/>
    </source>
</evidence>
<protein>
    <submittedName>
        <fullName evidence="4">Polysaccharide deacetylase family protein</fullName>
        <ecNumber evidence="4">3.-.-.-</ecNumber>
    </submittedName>
</protein>
<dbReference type="PROSITE" id="PS51677">
    <property type="entry name" value="NODB"/>
    <property type="match status" value="1"/>
</dbReference>
<keyword evidence="1" id="KW-0479">Metal-binding</keyword>
<dbReference type="PANTHER" id="PTHR10587">
    <property type="entry name" value="GLYCOSYL TRANSFERASE-RELATED"/>
    <property type="match status" value="1"/>
</dbReference>
<evidence type="ECO:0000259" key="3">
    <source>
        <dbReference type="PROSITE" id="PS51677"/>
    </source>
</evidence>
<dbReference type="InterPro" id="IPR011330">
    <property type="entry name" value="Glyco_hydro/deAcase_b/a-brl"/>
</dbReference>
<dbReference type="Gene3D" id="3.20.20.370">
    <property type="entry name" value="Glycoside hydrolase/deacetylase"/>
    <property type="match status" value="1"/>
</dbReference>
<dbReference type="Pfam" id="PF01522">
    <property type="entry name" value="Polysacc_deac_1"/>
    <property type="match status" value="1"/>
</dbReference>
<dbReference type="SUPFAM" id="SSF88713">
    <property type="entry name" value="Glycoside hydrolase/deacetylase"/>
    <property type="match status" value="1"/>
</dbReference>
<dbReference type="PANTHER" id="PTHR10587:SF133">
    <property type="entry name" value="CHITIN DEACETYLASE 1-RELATED"/>
    <property type="match status" value="1"/>
</dbReference>
<dbReference type="EMBL" id="JAZHYP010000003">
    <property type="protein sequence ID" value="MEN3323499.1"/>
    <property type="molecule type" value="Genomic_DNA"/>
</dbReference>
<accession>A0ABV0A8R6</accession>
<evidence type="ECO:0000313" key="4">
    <source>
        <dbReference type="EMBL" id="MEN3323499.1"/>
    </source>
</evidence>
<dbReference type="InterPro" id="IPR002509">
    <property type="entry name" value="NODB_dom"/>
</dbReference>
<dbReference type="Proteomes" id="UP001416393">
    <property type="component" value="Unassembled WGS sequence"/>
</dbReference>
<dbReference type="GO" id="GO:0016787">
    <property type="term" value="F:hydrolase activity"/>
    <property type="evidence" value="ECO:0007669"/>
    <property type="project" value="UniProtKB-KW"/>
</dbReference>
<comment type="caution">
    <text evidence="4">The sequence shown here is derived from an EMBL/GenBank/DDBJ whole genome shotgun (WGS) entry which is preliminary data.</text>
</comment>
<dbReference type="InterPro" id="IPR050248">
    <property type="entry name" value="Polysacc_deacetylase_ArnD"/>
</dbReference>
<gene>
    <name evidence="4" type="ORF">VP395_07150</name>
</gene>